<evidence type="ECO:0000313" key="3">
    <source>
        <dbReference type="Proteomes" id="UP000054549"/>
    </source>
</evidence>
<gene>
    <name evidence="2" type="ORF">M378DRAFT_171090</name>
</gene>
<accession>A0A0C2S5N9</accession>
<protein>
    <submittedName>
        <fullName evidence="2">Uncharacterized protein</fullName>
    </submittedName>
</protein>
<dbReference type="EMBL" id="KN818349">
    <property type="protein sequence ID" value="KIL58035.1"/>
    <property type="molecule type" value="Genomic_DNA"/>
</dbReference>
<keyword evidence="1" id="KW-1133">Transmembrane helix</keyword>
<name>A0A0C2S5N9_AMAMK</name>
<keyword evidence="3" id="KW-1185">Reference proteome</keyword>
<evidence type="ECO:0000256" key="1">
    <source>
        <dbReference type="SAM" id="Phobius"/>
    </source>
</evidence>
<keyword evidence="1" id="KW-0472">Membrane</keyword>
<keyword evidence="1" id="KW-0812">Transmembrane</keyword>
<feature type="transmembrane region" description="Helical" evidence="1">
    <location>
        <begin position="12"/>
        <end position="32"/>
    </location>
</feature>
<dbReference type="InParanoid" id="A0A0C2S5N9"/>
<dbReference type="AlphaFoldDB" id="A0A0C2S5N9"/>
<proteinExistence type="predicted"/>
<dbReference type="Proteomes" id="UP000054549">
    <property type="component" value="Unassembled WGS sequence"/>
</dbReference>
<reference evidence="2 3" key="1">
    <citation type="submission" date="2014-04" db="EMBL/GenBank/DDBJ databases">
        <title>Evolutionary Origins and Diversification of the Mycorrhizal Mutualists.</title>
        <authorList>
            <consortium name="DOE Joint Genome Institute"/>
            <consortium name="Mycorrhizal Genomics Consortium"/>
            <person name="Kohler A."/>
            <person name="Kuo A."/>
            <person name="Nagy L.G."/>
            <person name="Floudas D."/>
            <person name="Copeland A."/>
            <person name="Barry K.W."/>
            <person name="Cichocki N."/>
            <person name="Veneault-Fourrey C."/>
            <person name="LaButti K."/>
            <person name="Lindquist E.A."/>
            <person name="Lipzen A."/>
            <person name="Lundell T."/>
            <person name="Morin E."/>
            <person name="Murat C."/>
            <person name="Riley R."/>
            <person name="Ohm R."/>
            <person name="Sun H."/>
            <person name="Tunlid A."/>
            <person name="Henrissat B."/>
            <person name="Grigoriev I.V."/>
            <person name="Hibbett D.S."/>
            <person name="Martin F."/>
        </authorList>
    </citation>
    <scope>NUCLEOTIDE SEQUENCE [LARGE SCALE GENOMIC DNA]</scope>
    <source>
        <strain evidence="2 3">Koide BX008</strain>
    </source>
</reference>
<sequence>MSSNAWQKPLVYSLLIFIIWLPSACTFISLSMPSDTSEFLDLLSNKSLISCSPKSDTEAEACG</sequence>
<evidence type="ECO:0000313" key="2">
    <source>
        <dbReference type="EMBL" id="KIL58035.1"/>
    </source>
</evidence>
<dbReference type="HOGENOM" id="CLU_2885293_0_0_1"/>
<organism evidence="2 3">
    <name type="scientific">Amanita muscaria (strain Koide BX008)</name>
    <dbReference type="NCBI Taxonomy" id="946122"/>
    <lineage>
        <taxon>Eukaryota</taxon>
        <taxon>Fungi</taxon>
        <taxon>Dikarya</taxon>
        <taxon>Basidiomycota</taxon>
        <taxon>Agaricomycotina</taxon>
        <taxon>Agaricomycetes</taxon>
        <taxon>Agaricomycetidae</taxon>
        <taxon>Agaricales</taxon>
        <taxon>Pluteineae</taxon>
        <taxon>Amanitaceae</taxon>
        <taxon>Amanita</taxon>
    </lineage>
</organism>